<feature type="transmembrane region" description="Helical" evidence="11">
    <location>
        <begin position="20"/>
        <end position="39"/>
    </location>
</feature>
<protein>
    <recommendedName>
        <fullName evidence="11">Peptidoglycan glycosyltransferase MrdB</fullName>
        <shortName evidence="11">PGT</shortName>
        <ecNumber evidence="11">2.4.99.28</ecNumber>
    </recommendedName>
    <alternativeName>
        <fullName evidence="11">Cell elongation protein RodA</fullName>
    </alternativeName>
    <alternativeName>
        <fullName evidence="11">Cell wall polymerase</fullName>
    </alternativeName>
    <alternativeName>
        <fullName evidence="11">Peptidoglycan polymerase</fullName>
        <shortName evidence="11">PG polymerase</shortName>
    </alternativeName>
</protein>
<evidence type="ECO:0000256" key="6">
    <source>
        <dbReference type="ARBA" id="ARBA00022960"/>
    </source>
</evidence>
<dbReference type="InterPro" id="IPR018365">
    <property type="entry name" value="Cell_cycle_FtsW-rel_CS"/>
</dbReference>
<keyword evidence="2 11" id="KW-1003">Cell membrane</keyword>
<evidence type="ECO:0000256" key="8">
    <source>
        <dbReference type="ARBA" id="ARBA00022989"/>
    </source>
</evidence>
<evidence type="ECO:0000256" key="4">
    <source>
        <dbReference type="ARBA" id="ARBA00022679"/>
    </source>
</evidence>
<evidence type="ECO:0000313" key="12">
    <source>
        <dbReference type="EMBL" id="SDX73351.1"/>
    </source>
</evidence>
<evidence type="ECO:0000256" key="1">
    <source>
        <dbReference type="ARBA" id="ARBA00004141"/>
    </source>
</evidence>
<dbReference type="EMBL" id="FNOY01000007">
    <property type="protein sequence ID" value="SDX73351.1"/>
    <property type="molecule type" value="Genomic_DNA"/>
</dbReference>
<feature type="transmembrane region" description="Helical" evidence="11">
    <location>
        <begin position="138"/>
        <end position="155"/>
    </location>
</feature>
<dbReference type="RefSeq" id="WP_090411915.1">
    <property type="nucleotide sequence ID" value="NZ_FNOY01000007.1"/>
</dbReference>
<dbReference type="UniPathway" id="UPA00219"/>
<evidence type="ECO:0000256" key="2">
    <source>
        <dbReference type="ARBA" id="ARBA00022475"/>
    </source>
</evidence>
<comment type="pathway">
    <text evidence="11">Cell wall biogenesis; peptidoglycan biosynthesis.</text>
</comment>
<keyword evidence="11" id="KW-0997">Cell inner membrane</keyword>
<dbReference type="Proteomes" id="UP000198640">
    <property type="component" value="Unassembled WGS sequence"/>
</dbReference>
<dbReference type="GO" id="GO:0008360">
    <property type="term" value="P:regulation of cell shape"/>
    <property type="evidence" value="ECO:0007669"/>
    <property type="project" value="UniProtKB-KW"/>
</dbReference>
<accession>A0A1H3E3U5</accession>
<dbReference type="PROSITE" id="PS00428">
    <property type="entry name" value="FTSW_RODA_SPOVE"/>
    <property type="match status" value="1"/>
</dbReference>
<dbReference type="Pfam" id="PF01098">
    <property type="entry name" value="FTSW_RODA_SPOVE"/>
    <property type="match status" value="1"/>
</dbReference>
<proteinExistence type="inferred from homology"/>
<dbReference type="GO" id="GO:0009252">
    <property type="term" value="P:peptidoglycan biosynthetic process"/>
    <property type="evidence" value="ECO:0007669"/>
    <property type="project" value="UniProtKB-UniRule"/>
</dbReference>
<comment type="subcellular location">
    <subcellularLocation>
        <location evidence="11">Cell inner membrane</location>
        <topology evidence="11">Multi-pass membrane protein</topology>
    </subcellularLocation>
    <subcellularLocation>
        <location evidence="1">Membrane</location>
        <topology evidence="1">Multi-pass membrane protein</topology>
    </subcellularLocation>
</comment>
<feature type="transmembrane region" description="Helical" evidence="11">
    <location>
        <begin position="75"/>
        <end position="94"/>
    </location>
</feature>
<dbReference type="GO" id="GO:0071555">
    <property type="term" value="P:cell wall organization"/>
    <property type="evidence" value="ECO:0007669"/>
    <property type="project" value="UniProtKB-KW"/>
</dbReference>
<evidence type="ECO:0000256" key="5">
    <source>
        <dbReference type="ARBA" id="ARBA00022692"/>
    </source>
</evidence>
<gene>
    <name evidence="11" type="primary">mrdB</name>
    <name evidence="11" type="synonym">rodA</name>
    <name evidence="12" type="ORF">SAMN05421881_100710</name>
</gene>
<keyword evidence="7 11" id="KW-0573">Peptidoglycan synthesis</keyword>
<keyword evidence="3 11" id="KW-0328">Glycosyltransferase</keyword>
<keyword evidence="5 11" id="KW-0812">Transmembrane</keyword>
<keyword evidence="9 11" id="KW-0472">Membrane</keyword>
<dbReference type="GO" id="GO:0005886">
    <property type="term" value="C:plasma membrane"/>
    <property type="evidence" value="ECO:0007669"/>
    <property type="project" value="UniProtKB-SubCell"/>
</dbReference>
<name>A0A1H3E3U5_9PROT</name>
<dbReference type="OrthoDB" id="9768187at2"/>
<evidence type="ECO:0000256" key="7">
    <source>
        <dbReference type="ARBA" id="ARBA00022984"/>
    </source>
</evidence>
<evidence type="ECO:0000256" key="3">
    <source>
        <dbReference type="ARBA" id="ARBA00022676"/>
    </source>
</evidence>
<dbReference type="PANTHER" id="PTHR30474:SF1">
    <property type="entry name" value="PEPTIDOGLYCAN GLYCOSYLTRANSFERASE MRDB"/>
    <property type="match status" value="1"/>
</dbReference>
<feature type="transmembrane region" description="Helical" evidence="11">
    <location>
        <begin position="51"/>
        <end position="69"/>
    </location>
</feature>
<dbReference type="AlphaFoldDB" id="A0A1H3E3U5"/>
<keyword evidence="4 11" id="KW-0808">Transferase</keyword>
<dbReference type="STRING" id="44576.SAMN05421881_100710"/>
<dbReference type="EC" id="2.4.99.28" evidence="11"/>
<comment type="similarity">
    <text evidence="11">Belongs to the SEDS family. MrdB/RodA subfamily.</text>
</comment>
<reference evidence="12 13" key="1">
    <citation type="submission" date="2016-10" db="EMBL/GenBank/DDBJ databases">
        <authorList>
            <person name="de Groot N.N."/>
        </authorList>
    </citation>
    <scope>NUCLEOTIDE SEQUENCE [LARGE SCALE GENOMIC DNA]</scope>
    <source>
        <strain evidence="12 13">Nm1</strain>
    </source>
</reference>
<dbReference type="NCBIfam" id="TIGR02210">
    <property type="entry name" value="rodA_shape"/>
    <property type="match status" value="1"/>
</dbReference>
<dbReference type="GO" id="GO:0032153">
    <property type="term" value="C:cell division site"/>
    <property type="evidence" value="ECO:0007669"/>
    <property type="project" value="TreeGrafter"/>
</dbReference>
<keyword evidence="10 11" id="KW-0961">Cell wall biogenesis/degradation</keyword>
<dbReference type="GO" id="GO:0015648">
    <property type="term" value="F:lipid-linked peptidoglycan transporter activity"/>
    <property type="evidence" value="ECO:0007669"/>
    <property type="project" value="TreeGrafter"/>
</dbReference>
<evidence type="ECO:0000256" key="9">
    <source>
        <dbReference type="ARBA" id="ARBA00023136"/>
    </source>
</evidence>
<dbReference type="HAMAP" id="MF_02079">
    <property type="entry name" value="PGT_RodA"/>
    <property type="match status" value="1"/>
</dbReference>
<dbReference type="GO" id="GO:0051301">
    <property type="term" value="P:cell division"/>
    <property type="evidence" value="ECO:0007669"/>
    <property type="project" value="InterPro"/>
</dbReference>
<feature type="transmembrane region" description="Helical" evidence="11">
    <location>
        <begin position="306"/>
        <end position="333"/>
    </location>
</feature>
<evidence type="ECO:0000256" key="10">
    <source>
        <dbReference type="ARBA" id="ARBA00023316"/>
    </source>
</evidence>
<dbReference type="PANTHER" id="PTHR30474">
    <property type="entry name" value="CELL CYCLE PROTEIN"/>
    <property type="match status" value="1"/>
</dbReference>
<dbReference type="InterPro" id="IPR001182">
    <property type="entry name" value="FtsW/RodA"/>
</dbReference>
<dbReference type="InterPro" id="IPR011923">
    <property type="entry name" value="RodA/MrdB"/>
</dbReference>
<sequence length="369" mass="40465">MITLNAEKLWYYLTRYIDNFLLAGIFLLMITGIVVLFSATGGNTARVISQLLNMAIALVIMWSIANIPLQKIMRLALPLYILGIVLLIAVALFGEIHNGARRWLNLGLTRIQPSELLKIAVPLMMAWYFDKANLTLRLRDYLGAALILLLPVLLIARQPDLGTALMISASGFYVLFLAGLSWRIIISLTIAAAISLPLFWSFGMHDYQRKRVMTMLDPSQDALGAGYHTIQSNIAIGSGGISGKGWQKGTQSQLDFLPEPSTDFIFSVFSEEFGLIGNGLLLLLYIIVIGRCLVITAKAPTRFTRLVAGSITLTFFTYVFVNIGMVSGILPVVGVPLPLISYGGTSMVTILLGFGILMSIHTHPKLVKT</sequence>
<comment type="catalytic activity">
    <reaction evidence="11">
        <text>[GlcNAc-(1-&gt;4)-Mur2Ac(oyl-L-Ala-gamma-D-Glu-L-Lys-D-Ala-D-Ala)](n)-di-trans,octa-cis-undecaprenyl diphosphate + beta-D-GlcNAc-(1-&gt;4)-Mur2Ac(oyl-L-Ala-gamma-D-Glu-L-Lys-D-Ala-D-Ala)-di-trans,octa-cis-undecaprenyl diphosphate = [GlcNAc-(1-&gt;4)-Mur2Ac(oyl-L-Ala-gamma-D-Glu-L-Lys-D-Ala-D-Ala)](n+1)-di-trans,octa-cis-undecaprenyl diphosphate + di-trans,octa-cis-undecaprenyl diphosphate + H(+)</text>
        <dbReference type="Rhea" id="RHEA:23708"/>
        <dbReference type="Rhea" id="RHEA-COMP:9602"/>
        <dbReference type="Rhea" id="RHEA-COMP:9603"/>
        <dbReference type="ChEBI" id="CHEBI:15378"/>
        <dbReference type="ChEBI" id="CHEBI:58405"/>
        <dbReference type="ChEBI" id="CHEBI:60033"/>
        <dbReference type="ChEBI" id="CHEBI:78435"/>
        <dbReference type="EC" id="2.4.99.28"/>
    </reaction>
</comment>
<dbReference type="GO" id="GO:0008955">
    <property type="term" value="F:peptidoglycan glycosyltransferase activity"/>
    <property type="evidence" value="ECO:0007669"/>
    <property type="project" value="UniProtKB-UniRule"/>
</dbReference>
<evidence type="ECO:0000313" key="13">
    <source>
        <dbReference type="Proteomes" id="UP000198640"/>
    </source>
</evidence>
<keyword evidence="8 11" id="KW-1133">Transmembrane helix</keyword>
<keyword evidence="13" id="KW-1185">Reference proteome</keyword>
<comment type="function">
    <text evidence="11">Peptidoglycan polymerase that is essential for cell wall elongation.</text>
</comment>
<organism evidence="12 13">
    <name type="scientific">Nitrosomonas halophila</name>
    <dbReference type="NCBI Taxonomy" id="44576"/>
    <lineage>
        <taxon>Bacteria</taxon>
        <taxon>Pseudomonadati</taxon>
        <taxon>Pseudomonadota</taxon>
        <taxon>Betaproteobacteria</taxon>
        <taxon>Nitrosomonadales</taxon>
        <taxon>Nitrosomonadaceae</taxon>
        <taxon>Nitrosomonas</taxon>
    </lineage>
</organism>
<feature type="transmembrane region" description="Helical" evidence="11">
    <location>
        <begin position="273"/>
        <end position="294"/>
    </location>
</feature>
<keyword evidence="6 11" id="KW-0133">Cell shape</keyword>
<feature type="transmembrane region" description="Helical" evidence="11">
    <location>
        <begin position="339"/>
        <end position="360"/>
    </location>
</feature>
<evidence type="ECO:0000256" key="11">
    <source>
        <dbReference type="HAMAP-Rule" id="MF_02079"/>
    </source>
</evidence>